<evidence type="ECO:0000313" key="2">
    <source>
        <dbReference type="Proteomes" id="UP001281447"/>
    </source>
</evidence>
<name>A0ABU5C9E0_9BACI</name>
<dbReference type="EMBL" id="JAWDIP010000003">
    <property type="protein sequence ID" value="MDY0395443.1"/>
    <property type="molecule type" value="Genomic_DNA"/>
</dbReference>
<accession>A0ABU5C9E0</accession>
<comment type="caution">
    <text evidence="1">The sequence shown here is derived from an EMBL/GenBank/DDBJ whole genome shotgun (WGS) entry which is preliminary data.</text>
</comment>
<protein>
    <submittedName>
        <fullName evidence="1">Uncharacterized protein</fullName>
    </submittedName>
</protein>
<evidence type="ECO:0000313" key="1">
    <source>
        <dbReference type="EMBL" id="MDY0395443.1"/>
    </source>
</evidence>
<proteinExistence type="predicted"/>
<reference evidence="1 2" key="1">
    <citation type="submission" date="2023-10" db="EMBL/GenBank/DDBJ databases">
        <title>Virgibacillus halophilus 5B73C genome.</title>
        <authorList>
            <person name="Miliotis G."/>
            <person name="Sengupta P."/>
            <person name="Hameed A."/>
            <person name="Chuvochina M."/>
            <person name="Mcdonagh F."/>
            <person name="Simpson A.C."/>
            <person name="Singh N.K."/>
            <person name="Rekha P.D."/>
            <person name="Raman K."/>
            <person name="Hugenholtz P."/>
            <person name="Venkateswaran K."/>
        </authorList>
    </citation>
    <scope>NUCLEOTIDE SEQUENCE [LARGE SCALE GENOMIC DNA]</scope>
    <source>
        <strain evidence="1 2">5B73C</strain>
    </source>
</reference>
<sequence>MEVIISGGNASWVQCDGVQMIADESAAVYDPEDSVWEITKGNYILDSKQMSLWAGERYPTASQVVKPAKTLSECRNGWILQWQRYAKGSGRVDSNYQTTLIPKNLKGRGVRVLLADRWGPVVYKYLYVYDDRMEGHNSNSTGDNHNQALTEVLEW</sequence>
<gene>
    <name evidence="1" type="ORF">RWE15_14580</name>
</gene>
<organism evidence="1 2">
    <name type="scientific">Tigheibacillus halophilus</name>
    <dbReference type="NCBI Taxonomy" id="361280"/>
    <lineage>
        <taxon>Bacteria</taxon>
        <taxon>Bacillati</taxon>
        <taxon>Bacillota</taxon>
        <taxon>Bacilli</taxon>
        <taxon>Bacillales</taxon>
        <taxon>Bacillaceae</taxon>
        <taxon>Tigheibacillus</taxon>
    </lineage>
</organism>
<dbReference type="Proteomes" id="UP001281447">
    <property type="component" value="Unassembled WGS sequence"/>
</dbReference>
<keyword evidence="2" id="KW-1185">Reference proteome</keyword>